<dbReference type="EMBL" id="JAYKLX010000002">
    <property type="protein sequence ID" value="MEB3344712.1"/>
    <property type="molecule type" value="Genomic_DNA"/>
</dbReference>
<feature type="domain" description="Xaa-Pro dipeptidyl-peptidase-like" evidence="2">
    <location>
        <begin position="150"/>
        <end position="400"/>
    </location>
</feature>
<comment type="caution">
    <text evidence="3">The sequence shown here is derived from an EMBL/GenBank/DDBJ whole genome shotgun (WGS) entry which is preliminary data.</text>
</comment>
<dbReference type="RefSeq" id="WP_324178750.1">
    <property type="nucleotide sequence ID" value="NZ_BAABAW010000003.1"/>
</dbReference>
<dbReference type="PANTHER" id="PTHR43265">
    <property type="entry name" value="ESTERASE ESTD"/>
    <property type="match status" value="1"/>
</dbReference>
<reference evidence="3 4" key="1">
    <citation type="journal article" date="2013" name="Int. J. Syst. Evol. Microbiol.">
        <title>Aquimarina gracilis sp. nov., isolated from the gut microflora of a mussel, Mytilus coruscus, and emended description of Aquimarina spongiae.</title>
        <authorList>
            <person name="Park S.C."/>
            <person name="Choe H.N."/>
            <person name="Baik K.S."/>
            <person name="Seong C.N."/>
        </authorList>
    </citation>
    <scope>NUCLEOTIDE SEQUENCE [LARGE SCALE GENOMIC DNA]</scope>
    <source>
        <strain evidence="3 4">PSC32</strain>
    </source>
</reference>
<keyword evidence="4" id="KW-1185">Reference proteome</keyword>
<evidence type="ECO:0000259" key="2">
    <source>
        <dbReference type="Pfam" id="PF02129"/>
    </source>
</evidence>
<dbReference type="InterPro" id="IPR029058">
    <property type="entry name" value="AB_hydrolase_fold"/>
</dbReference>
<evidence type="ECO:0000313" key="3">
    <source>
        <dbReference type="EMBL" id="MEB3344712.1"/>
    </source>
</evidence>
<dbReference type="PROSITE" id="PS00708">
    <property type="entry name" value="PRO_ENDOPEP_SER"/>
    <property type="match status" value="1"/>
</dbReference>
<keyword evidence="1 3" id="KW-0378">Hydrolase</keyword>
<dbReference type="PANTHER" id="PTHR43265:SF1">
    <property type="entry name" value="ESTERASE ESTD"/>
    <property type="match status" value="1"/>
</dbReference>
<dbReference type="InterPro" id="IPR053145">
    <property type="entry name" value="AB_hydrolase_Est10"/>
</dbReference>
<evidence type="ECO:0000313" key="4">
    <source>
        <dbReference type="Proteomes" id="UP001327027"/>
    </source>
</evidence>
<dbReference type="Proteomes" id="UP001327027">
    <property type="component" value="Unassembled WGS sequence"/>
</dbReference>
<organism evidence="3 4">
    <name type="scientific">Aquimarina gracilis</name>
    <dbReference type="NCBI Taxonomy" id="874422"/>
    <lineage>
        <taxon>Bacteria</taxon>
        <taxon>Pseudomonadati</taxon>
        <taxon>Bacteroidota</taxon>
        <taxon>Flavobacteriia</taxon>
        <taxon>Flavobacteriales</taxon>
        <taxon>Flavobacteriaceae</taxon>
        <taxon>Aquimarina</taxon>
    </lineage>
</organism>
<dbReference type="GO" id="GO:0016787">
    <property type="term" value="F:hydrolase activity"/>
    <property type="evidence" value="ECO:0007669"/>
    <property type="project" value="UniProtKB-KW"/>
</dbReference>
<dbReference type="Gene3D" id="3.40.50.1820">
    <property type="entry name" value="alpha/beta hydrolase"/>
    <property type="match status" value="1"/>
</dbReference>
<sequence>MVTLIKWIIAAVIILVSQIVNAQQVEGMWNGALNVSGSELPVVITVVKNNDSYTSTLKSPRQSDQEFPCDKTVFAEGNFQFEVSALKISFKGVLKDNEIKGTFSQGAGELPLILKRGDVRTVSRLQDPKKPYPYTSIDVSFNNASANNIKLSGTLTLPKDVDNPPVIILISGSGPQNRDEEIKAFNHRPFLVLSDYLTRNGVAVLRYDDRGVAKSEGVFEGATSADFATDVEAAIDFLKKRRDVNTQKIGLVGHSEGGFIAPMVASRRKDVSFVVLLSGTGVAGREVLLSQINRGAELENVPAEIIKINNKFVDIVLSTVYHEDNPQVIKTKVKKEIETYHRSLNNDQKEKFPLGEVEKQLRQFVNDPWMHYFIKTDPAKFLSKTKVPVLALNGSKDFQVITEINLTRIDEVLKKSGNEDITIKEIEGVNHLFQMADTGASSEYAKIEETFNVEVMKMISDWINKRF</sequence>
<gene>
    <name evidence="3" type="ORF">U6A24_04530</name>
</gene>
<dbReference type="InterPro" id="IPR002471">
    <property type="entry name" value="Pept_S9_AS"/>
</dbReference>
<protein>
    <submittedName>
        <fullName evidence="3">Alpha/beta fold hydrolase</fullName>
    </submittedName>
</protein>
<proteinExistence type="predicted"/>
<dbReference type="Pfam" id="PF02129">
    <property type="entry name" value="Peptidase_S15"/>
    <property type="match status" value="1"/>
</dbReference>
<accession>A0ABU5ZRN9</accession>
<dbReference type="SUPFAM" id="SSF53474">
    <property type="entry name" value="alpha/beta-Hydrolases"/>
    <property type="match status" value="1"/>
</dbReference>
<evidence type="ECO:0000256" key="1">
    <source>
        <dbReference type="ARBA" id="ARBA00022801"/>
    </source>
</evidence>
<dbReference type="InterPro" id="IPR000383">
    <property type="entry name" value="Xaa-Pro-like_dom"/>
</dbReference>
<name>A0ABU5ZRN9_9FLAO</name>